<reference evidence="5" key="1">
    <citation type="submission" date="2018-06" db="EMBL/GenBank/DDBJ databases">
        <authorList>
            <person name="Zhirakovskaya E."/>
        </authorList>
    </citation>
    <scope>NUCLEOTIDE SEQUENCE</scope>
</reference>
<dbReference type="PANTHER" id="PTHR35534:SF1">
    <property type="entry name" value="LARGE RIBOSOMAL SUBUNIT PROTEIN BL32"/>
    <property type="match status" value="1"/>
</dbReference>
<dbReference type="SUPFAM" id="SSF57829">
    <property type="entry name" value="Zn-binding ribosomal proteins"/>
    <property type="match status" value="1"/>
</dbReference>
<feature type="compositionally biased region" description="Basic residues" evidence="4">
    <location>
        <begin position="1"/>
        <end position="17"/>
    </location>
</feature>
<protein>
    <submittedName>
        <fullName evidence="5">LSU ribosomal protein L32p @ LSU ribosomal protein L32p, zinc-dependent</fullName>
    </submittedName>
</protein>
<dbReference type="InterPro" id="IPR002677">
    <property type="entry name" value="Ribosomal_bL32"/>
</dbReference>
<dbReference type="NCBIfam" id="TIGR01031">
    <property type="entry name" value="rpmF_bact"/>
    <property type="match status" value="1"/>
</dbReference>
<name>A0A3B0VVM1_9ZZZZ</name>
<evidence type="ECO:0000256" key="4">
    <source>
        <dbReference type="SAM" id="MobiDB-lite"/>
    </source>
</evidence>
<dbReference type="GO" id="GO:0015934">
    <property type="term" value="C:large ribosomal subunit"/>
    <property type="evidence" value="ECO:0007669"/>
    <property type="project" value="InterPro"/>
</dbReference>
<dbReference type="InterPro" id="IPR044957">
    <property type="entry name" value="Ribosomal_bL32_bact"/>
</dbReference>
<dbReference type="GO" id="GO:0006412">
    <property type="term" value="P:translation"/>
    <property type="evidence" value="ECO:0007669"/>
    <property type="project" value="InterPro"/>
</dbReference>
<accession>A0A3B0VVM1</accession>
<sequence length="62" mass="6943">MALPKHRQSHSKTRLRRSHDALRPASISVCPECGEPKQPHRLCAGCGTYNGKKIIKFDDEAD</sequence>
<dbReference type="Pfam" id="PF01783">
    <property type="entry name" value="Ribosomal_L32p"/>
    <property type="match status" value="1"/>
</dbReference>
<dbReference type="EMBL" id="UOEX01000358">
    <property type="protein sequence ID" value="VAW40899.1"/>
    <property type="molecule type" value="Genomic_DNA"/>
</dbReference>
<keyword evidence="3" id="KW-0687">Ribonucleoprotein</keyword>
<evidence type="ECO:0000256" key="1">
    <source>
        <dbReference type="ARBA" id="ARBA00008560"/>
    </source>
</evidence>
<evidence type="ECO:0000256" key="3">
    <source>
        <dbReference type="ARBA" id="ARBA00023274"/>
    </source>
</evidence>
<feature type="region of interest" description="Disordered" evidence="4">
    <location>
        <begin position="1"/>
        <end position="21"/>
    </location>
</feature>
<comment type="similarity">
    <text evidence="1">Belongs to the bacterial ribosomal protein bL32 family.</text>
</comment>
<dbReference type="GO" id="GO:0003735">
    <property type="term" value="F:structural constituent of ribosome"/>
    <property type="evidence" value="ECO:0007669"/>
    <property type="project" value="InterPro"/>
</dbReference>
<dbReference type="HAMAP" id="MF_00340">
    <property type="entry name" value="Ribosomal_bL32"/>
    <property type="match status" value="1"/>
</dbReference>
<gene>
    <name evidence="5" type="ORF">MNBD_DELTA03-354</name>
</gene>
<keyword evidence="2 5" id="KW-0689">Ribosomal protein</keyword>
<proteinExistence type="inferred from homology"/>
<evidence type="ECO:0000313" key="5">
    <source>
        <dbReference type="EMBL" id="VAW40899.1"/>
    </source>
</evidence>
<organism evidence="5">
    <name type="scientific">hydrothermal vent metagenome</name>
    <dbReference type="NCBI Taxonomy" id="652676"/>
    <lineage>
        <taxon>unclassified sequences</taxon>
        <taxon>metagenomes</taxon>
        <taxon>ecological metagenomes</taxon>
    </lineage>
</organism>
<dbReference type="AlphaFoldDB" id="A0A3B0VVM1"/>
<evidence type="ECO:0000256" key="2">
    <source>
        <dbReference type="ARBA" id="ARBA00022980"/>
    </source>
</evidence>
<dbReference type="PANTHER" id="PTHR35534">
    <property type="entry name" value="50S RIBOSOMAL PROTEIN L32"/>
    <property type="match status" value="1"/>
</dbReference>
<dbReference type="InterPro" id="IPR011332">
    <property type="entry name" value="Ribosomal_zn-bd"/>
</dbReference>